<comment type="subcellular location">
    <subcellularLocation>
        <location evidence="1">Membrane</location>
    </subcellularLocation>
</comment>
<dbReference type="Pfam" id="PF00144">
    <property type="entry name" value="Beta-lactamase"/>
    <property type="match status" value="1"/>
</dbReference>
<dbReference type="OrthoDB" id="5705574at2"/>
<gene>
    <name evidence="3" type="ORF">C0V82_14810</name>
</gene>
<accession>A0A2K9NFN9</accession>
<sequence length="385" mass="40399">MLKNLLKLSGLLLLLALLLGTGWLFMKVERQPPDAPLVSAPMPGAPIGMDGGAVAWMAELYRDSGVPSVTAAVGVKGQLLWAGAIGHADLSAAVPATPETRYRIGSISKPITAVTAMRLSEKGIIDIDAPFATYVPDFPSAPAGYSLKQLLSHQAGIRHYVGMAEAWSDTPYATTSDAAATFAADPLLFPPGRGFAYSSHGYTLVALALEKATGQGFETLVKGEVLGTAGMVRTGLDRKGMKNADDATGYMRVGGLLFPVFADDLSNRYVGGGFRATAIDLVALGNGLTTDALLQASTRDLLWVPVALADGSMNPERYALGFRVGEDELGRFVHHGGTANGGSAMLLIYPDLGLTIALCTNDSTGDAAFDRLAAARRLARLFARE</sequence>
<dbReference type="RefSeq" id="WP_102112972.1">
    <property type="nucleotide sequence ID" value="NZ_BMGN01000005.1"/>
</dbReference>
<dbReference type="PANTHER" id="PTHR46825">
    <property type="entry name" value="D-ALANYL-D-ALANINE-CARBOXYPEPTIDASE/ENDOPEPTIDASE AMPH"/>
    <property type="match status" value="1"/>
</dbReference>
<name>A0A2K9NFN9_9PROT</name>
<dbReference type="InterPro" id="IPR050491">
    <property type="entry name" value="AmpC-like"/>
</dbReference>
<dbReference type="KEGG" id="ncb:C0V82_14810"/>
<dbReference type="EMBL" id="CP025611">
    <property type="protein sequence ID" value="AUN31366.1"/>
    <property type="molecule type" value="Genomic_DNA"/>
</dbReference>
<dbReference type="GO" id="GO:0016020">
    <property type="term" value="C:membrane"/>
    <property type="evidence" value="ECO:0007669"/>
    <property type="project" value="UniProtKB-SubCell"/>
</dbReference>
<dbReference type="InterPro" id="IPR012338">
    <property type="entry name" value="Beta-lactam/transpept-like"/>
</dbReference>
<dbReference type="Gene3D" id="3.40.710.10">
    <property type="entry name" value="DD-peptidase/beta-lactamase superfamily"/>
    <property type="match status" value="1"/>
</dbReference>
<evidence type="ECO:0000256" key="2">
    <source>
        <dbReference type="ARBA" id="ARBA00023136"/>
    </source>
</evidence>
<protein>
    <submittedName>
        <fullName evidence="3">Uncharacterized protein</fullName>
    </submittedName>
</protein>
<reference evidence="3 4" key="1">
    <citation type="submission" date="2017-12" db="EMBL/GenBank/DDBJ databases">
        <title>Genomes of bacteria within cyanobacterial aggregates.</title>
        <authorList>
            <person name="Cai H."/>
        </authorList>
    </citation>
    <scope>NUCLEOTIDE SEQUENCE [LARGE SCALE GENOMIC DNA]</scope>
    <source>
        <strain evidence="3 4">TH16</strain>
    </source>
</reference>
<dbReference type="InterPro" id="IPR001466">
    <property type="entry name" value="Beta-lactam-related"/>
</dbReference>
<dbReference type="PANTHER" id="PTHR46825:SF11">
    <property type="entry name" value="PENICILLIN-BINDING PROTEIN 4"/>
    <property type="match status" value="1"/>
</dbReference>
<evidence type="ECO:0000313" key="4">
    <source>
        <dbReference type="Proteomes" id="UP000234752"/>
    </source>
</evidence>
<keyword evidence="2" id="KW-0472">Membrane</keyword>
<dbReference type="Proteomes" id="UP000234752">
    <property type="component" value="Chromosome eg_1"/>
</dbReference>
<proteinExistence type="predicted"/>
<evidence type="ECO:0000313" key="3">
    <source>
        <dbReference type="EMBL" id="AUN31366.1"/>
    </source>
</evidence>
<dbReference type="SUPFAM" id="SSF56601">
    <property type="entry name" value="beta-lactamase/transpeptidase-like"/>
    <property type="match status" value="1"/>
</dbReference>
<dbReference type="AlphaFoldDB" id="A0A2K9NFN9"/>
<organism evidence="3 4">
    <name type="scientific">Niveispirillum cyanobacteriorum</name>
    <dbReference type="NCBI Taxonomy" id="1612173"/>
    <lineage>
        <taxon>Bacteria</taxon>
        <taxon>Pseudomonadati</taxon>
        <taxon>Pseudomonadota</taxon>
        <taxon>Alphaproteobacteria</taxon>
        <taxon>Rhodospirillales</taxon>
        <taxon>Azospirillaceae</taxon>
        <taxon>Niveispirillum</taxon>
    </lineage>
</organism>
<keyword evidence="4" id="KW-1185">Reference proteome</keyword>
<evidence type="ECO:0000256" key="1">
    <source>
        <dbReference type="ARBA" id="ARBA00004370"/>
    </source>
</evidence>